<dbReference type="InterPro" id="IPR029016">
    <property type="entry name" value="GAF-like_dom_sf"/>
</dbReference>
<dbReference type="OrthoDB" id="9805474at2"/>
<dbReference type="PROSITE" id="PS50926">
    <property type="entry name" value="TRAM"/>
    <property type="match status" value="1"/>
</dbReference>
<evidence type="ECO:0000256" key="1">
    <source>
        <dbReference type="ARBA" id="ARBA00004167"/>
    </source>
</evidence>
<dbReference type="InterPro" id="IPR000160">
    <property type="entry name" value="GGDEF_dom"/>
</dbReference>
<evidence type="ECO:0000259" key="3">
    <source>
        <dbReference type="PROSITE" id="PS50887"/>
    </source>
</evidence>
<dbReference type="SMART" id="SM00267">
    <property type="entry name" value="GGDEF"/>
    <property type="match status" value="1"/>
</dbReference>
<protein>
    <submittedName>
        <fullName evidence="5">Diguanylate cyclase</fullName>
    </submittedName>
</protein>
<dbReference type="InterPro" id="IPR011990">
    <property type="entry name" value="TPR-like_helical_dom_sf"/>
</dbReference>
<dbReference type="FunFam" id="3.30.70.270:FF:000001">
    <property type="entry name" value="Diguanylate cyclase domain protein"/>
    <property type="match status" value="1"/>
</dbReference>
<name>A0A0B5QHC0_CLOBE</name>
<dbReference type="GO" id="GO:0005886">
    <property type="term" value="C:plasma membrane"/>
    <property type="evidence" value="ECO:0007669"/>
    <property type="project" value="TreeGrafter"/>
</dbReference>
<feature type="domain" description="GGDEF" evidence="3">
    <location>
        <begin position="1477"/>
        <end position="1608"/>
    </location>
</feature>
<sequence>MLKYGIILDRLVNFKLVKKRDELELRNVNNKYLIEHEIVIEENFSNYIVTDIERDARYVLCILKNGFTYEKTREYLLSKFKTIKNLNFENVTNIINIEIIYSINGIKLDTPQYGYLMEYVEAKLDTQDYFNKCDFHKKLDTFMEICAAINTLNMQGYIFDDISMKDVILIPDSSNNVKVKMKDLLANELRKFNLINSLPYQYNIETREDINSNKDNIVQVAELCRQIFTESELETGFKGLEDIKNIYNRVNTINKSFKLKYFIQNINKKMKKNYRVFISEALNKIKTDLDIIGMTEEIKIVEKNFQRILENKQRNKFINFNGEDGSGKTRLLEEIKYRFENKYFKDIIYIDDFNNKNASNEEQYNTILNYILNKVDKNLRDKYEIYIKKFISILFEKNSTNSENNKQKLQLINRMGKFISEYTMTKPFIMIIDDLDKKNEVFKLFIKYIIFLRNNLENVMIIFSMNESSVDENFIKFINELKQVEKYEEYKINYFNQYNTTKMIRSMLNTGTDVNKLAVKIYSETLGNPQYISGVINELYGNGTLYFDSNNGEWKTNIKVQDILIPKSLERRLEASIFSLNEGEINILKELAIFKTPLSEKIILEYVIMDSDNIEIYENLKSKGILTDKISDQGILIGFRNNLLRNILYLKLSEEERIKLHSKASIFMEKILLDTDYYIEELLLHLEKSNSYEKAYFYTLKYAEAQDLLGDISKAISYYKKVLTYPSDSSGSEVAIKIAKLYEKKSNHEKSFEYFEKANQIAIQNDEIEIEIYTLLEMIIIKINSITDIDTGIDYSLNCVRRLLDKEHYPKGEVYYYYALSLKYRLEYNNKLTMLNAQKAIIICEENKIKEDVYGWAVSILINIYIKKGNYKEAKNLCLYANSIFINNNNINGQLYIKLLDASVCKEEGRDNKEILEQYLEIAREGNKQKVYKREILSLICIADIYSQEKRYLEAEKYLLRALEREREEGIDSYSFNICNELCLLYIKSGRISLVVKYHNLIMQMQKGLKLLEDRIINTNYTYALYNLMICNYDLAYDHLKKIYALIFNSNSSKYKIVVCNYFELILYKCKNESDIRNVYNKLEKKIKLLQDVDTCLEIRISAIRRILTLGYKGLAKELFFDLNGYPKNYNVEGIYVYLELNFRNRNQYNFLINKALRVCSFVDNQEIKADIYSAIGEKYNELECNVLALNYYYESIALYIDTINLLPQNDKLSYANNSRFLETRKLFVKCLNEDLGINMSFKSTQFIKTIEDLEQILKELDLMNILDNEDTFKLVQYLYEKCYYNDFRDIFKVFEKFSNNTIDDIKNVMKYMARLILADKAMIVTENEQGENDVICTYRISDKNEINRYLSLKVDSDEDTFAICSNDPRFYQLDDKVLKDGIRSCMYMKIINREKHINSSAGINARLIFITNNALNYINNESKKTIEKFKPFLTFLLEKYNLTISSTLDKLTGVYNRKYFEEALLFLLDSAKARESEFAVMMFDIDDFKGVNDKYGHQTGDEVLVKVADEVKKCMSKGDIIGRYGGEEFIILLPNVNCEAAINLGERIRKNIEEARILGDKRKVTVSIGIAMSSYESLNNEEIIRRADQALYKAKRDGKNRCIVWENECGASGNTNDELTGVLSGNAAKDYNFMLMLKEIAGIAKRRCSKEEKIYNLILKIMQTIECDIATIFIVKEKKIVNTYSKRRNKDNWNLDDRFNFKLVNQVIEEEKGLYLVDWESMDSHNSYGLPDWKSVCIAPIICNGELLAVIYLSISVNEKEFICNDYNVLNFLIEIGSSIFLG</sequence>
<dbReference type="InterPro" id="IPR027417">
    <property type="entry name" value="P-loop_NTPase"/>
</dbReference>
<gene>
    <name evidence="5" type="ORF">LF65_00729</name>
</gene>
<accession>A0A0B5QHC0</accession>
<keyword evidence="2" id="KW-0802">TPR repeat</keyword>
<dbReference type="CDD" id="cd01949">
    <property type="entry name" value="GGDEF"/>
    <property type="match status" value="1"/>
</dbReference>
<feature type="domain" description="TRAM" evidence="4">
    <location>
        <begin position="1497"/>
        <end position="1564"/>
    </location>
</feature>
<proteinExistence type="predicted"/>
<dbReference type="Gene3D" id="3.40.50.300">
    <property type="entry name" value="P-loop containing nucleotide triphosphate hydrolases"/>
    <property type="match status" value="1"/>
</dbReference>
<dbReference type="EMBL" id="CP010086">
    <property type="protein sequence ID" value="AJG97357.1"/>
    <property type="molecule type" value="Genomic_DNA"/>
</dbReference>
<dbReference type="PROSITE" id="PS50005">
    <property type="entry name" value="TPR"/>
    <property type="match status" value="1"/>
</dbReference>
<dbReference type="SUPFAM" id="SSF48452">
    <property type="entry name" value="TPR-like"/>
    <property type="match status" value="2"/>
</dbReference>
<dbReference type="NCBIfam" id="TIGR00254">
    <property type="entry name" value="GGDEF"/>
    <property type="match status" value="1"/>
</dbReference>
<dbReference type="InterPro" id="IPR019734">
    <property type="entry name" value="TPR_rpt"/>
</dbReference>
<dbReference type="Gene3D" id="3.30.450.40">
    <property type="match status" value="1"/>
</dbReference>
<evidence type="ECO:0000313" key="6">
    <source>
        <dbReference type="Proteomes" id="UP000031866"/>
    </source>
</evidence>
<dbReference type="SUPFAM" id="SSF55781">
    <property type="entry name" value="GAF domain-like"/>
    <property type="match status" value="1"/>
</dbReference>
<dbReference type="Gene3D" id="1.25.40.10">
    <property type="entry name" value="Tetratricopeptide repeat domain"/>
    <property type="match status" value="2"/>
</dbReference>
<dbReference type="SMART" id="SM00028">
    <property type="entry name" value="TPR"/>
    <property type="match status" value="5"/>
</dbReference>
<evidence type="ECO:0000259" key="4">
    <source>
        <dbReference type="PROSITE" id="PS50926"/>
    </source>
</evidence>
<comment type="subcellular location">
    <subcellularLocation>
        <location evidence="1">Membrane</location>
        <topology evidence="1">Single-pass membrane protein</topology>
    </subcellularLocation>
</comment>
<dbReference type="Proteomes" id="UP000031866">
    <property type="component" value="Chromosome"/>
</dbReference>
<dbReference type="InterPro" id="IPR043128">
    <property type="entry name" value="Rev_trsase/Diguanyl_cyclase"/>
</dbReference>
<organism evidence="5 6">
    <name type="scientific">Clostridium beijerinckii</name>
    <name type="common">Clostridium MP</name>
    <dbReference type="NCBI Taxonomy" id="1520"/>
    <lineage>
        <taxon>Bacteria</taxon>
        <taxon>Bacillati</taxon>
        <taxon>Bacillota</taxon>
        <taxon>Clostridia</taxon>
        <taxon>Eubacteriales</taxon>
        <taxon>Clostridiaceae</taxon>
        <taxon>Clostridium</taxon>
    </lineage>
</organism>
<dbReference type="SUPFAM" id="SSF56112">
    <property type="entry name" value="Protein kinase-like (PK-like)"/>
    <property type="match status" value="1"/>
</dbReference>
<dbReference type="STRING" id="1520.LF65_00729"/>
<dbReference type="InterPro" id="IPR050469">
    <property type="entry name" value="Diguanylate_Cyclase"/>
</dbReference>
<dbReference type="PROSITE" id="PS50887">
    <property type="entry name" value="GGDEF"/>
    <property type="match status" value="1"/>
</dbReference>
<dbReference type="Pfam" id="PF13181">
    <property type="entry name" value="TPR_8"/>
    <property type="match status" value="2"/>
</dbReference>
<feature type="repeat" description="TPR" evidence="2">
    <location>
        <begin position="732"/>
        <end position="765"/>
    </location>
</feature>
<dbReference type="GO" id="GO:1902201">
    <property type="term" value="P:negative regulation of bacterial-type flagellum-dependent cell motility"/>
    <property type="evidence" value="ECO:0007669"/>
    <property type="project" value="TreeGrafter"/>
</dbReference>
<dbReference type="GO" id="GO:0052621">
    <property type="term" value="F:diguanylate cyclase activity"/>
    <property type="evidence" value="ECO:0007669"/>
    <property type="project" value="TreeGrafter"/>
</dbReference>
<reference evidence="6" key="1">
    <citation type="submission" date="2014-12" db="EMBL/GenBank/DDBJ databases">
        <title>Genome sequence of Clostridium beijerinckii strain 59B.</title>
        <authorList>
            <person name="Little G.T."/>
            <person name="Minton N.P."/>
        </authorList>
    </citation>
    <scope>NUCLEOTIDE SEQUENCE [LARGE SCALE GENOMIC DNA]</scope>
    <source>
        <strain evidence="6">59B</strain>
    </source>
</reference>
<dbReference type="KEGG" id="cbei:LF65_00729"/>
<evidence type="ECO:0000256" key="2">
    <source>
        <dbReference type="PROSITE-ProRule" id="PRU00339"/>
    </source>
</evidence>
<dbReference type="SUPFAM" id="SSF55073">
    <property type="entry name" value="Nucleotide cyclase"/>
    <property type="match status" value="1"/>
</dbReference>
<evidence type="ECO:0000313" key="5">
    <source>
        <dbReference type="EMBL" id="AJG97357.1"/>
    </source>
</evidence>
<dbReference type="InterPro" id="IPR002792">
    <property type="entry name" value="TRAM_dom"/>
</dbReference>
<dbReference type="RefSeq" id="WP_041894132.1">
    <property type="nucleotide sequence ID" value="NZ_CP010086.2"/>
</dbReference>
<dbReference type="Pfam" id="PF00990">
    <property type="entry name" value="GGDEF"/>
    <property type="match status" value="1"/>
</dbReference>
<dbReference type="PANTHER" id="PTHR45138:SF9">
    <property type="entry name" value="DIGUANYLATE CYCLASE DGCM-RELATED"/>
    <property type="match status" value="1"/>
</dbReference>
<dbReference type="InterPro" id="IPR011009">
    <property type="entry name" value="Kinase-like_dom_sf"/>
</dbReference>
<dbReference type="SUPFAM" id="SSF52540">
    <property type="entry name" value="P-loop containing nucleoside triphosphate hydrolases"/>
    <property type="match status" value="1"/>
</dbReference>
<dbReference type="PANTHER" id="PTHR45138">
    <property type="entry name" value="REGULATORY COMPONENTS OF SENSORY TRANSDUCTION SYSTEM"/>
    <property type="match status" value="1"/>
</dbReference>
<dbReference type="GO" id="GO:0043709">
    <property type="term" value="P:cell adhesion involved in single-species biofilm formation"/>
    <property type="evidence" value="ECO:0007669"/>
    <property type="project" value="TreeGrafter"/>
</dbReference>
<dbReference type="Gene3D" id="3.30.70.270">
    <property type="match status" value="1"/>
</dbReference>
<dbReference type="InterPro" id="IPR029787">
    <property type="entry name" value="Nucleotide_cyclase"/>
</dbReference>